<name>A0ABU3LEI5_9FLAO</name>
<dbReference type="EMBL" id="JAVTTO010000001">
    <property type="protein sequence ID" value="MDT7831492.1"/>
    <property type="molecule type" value="Genomic_DNA"/>
</dbReference>
<keyword evidence="3" id="KW-1185">Reference proteome</keyword>
<keyword evidence="1" id="KW-0472">Membrane</keyword>
<accession>A0ABU3LEI5</accession>
<dbReference type="Proteomes" id="UP001257277">
    <property type="component" value="Unassembled WGS sequence"/>
</dbReference>
<evidence type="ECO:0000313" key="3">
    <source>
        <dbReference type="Proteomes" id="UP001257277"/>
    </source>
</evidence>
<reference evidence="2 3" key="1">
    <citation type="submission" date="2023-09" db="EMBL/GenBank/DDBJ databases">
        <title>Novel taxa isolated from Blanes Bay.</title>
        <authorList>
            <person name="Rey-Velasco X."/>
            <person name="Lucena T."/>
        </authorList>
    </citation>
    <scope>NUCLEOTIDE SEQUENCE [LARGE SCALE GENOMIC DNA]</scope>
    <source>
        <strain evidence="2 3">S356</strain>
    </source>
</reference>
<evidence type="ECO:0000256" key="1">
    <source>
        <dbReference type="SAM" id="Phobius"/>
    </source>
</evidence>
<gene>
    <name evidence="2" type="ORF">RQM59_03815</name>
</gene>
<comment type="caution">
    <text evidence="2">The sequence shown here is derived from an EMBL/GenBank/DDBJ whole genome shotgun (WGS) entry which is preliminary data.</text>
</comment>
<feature type="transmembrane region" description="Helical" evidence="1">
    <location>
        <begin position="87"/>
        <end position="104"/>
    </location>
</feature>
<protein>
    <recommendedName>
        <fullName evidence="4">Cxxc_20_cxxc protein</fullName>
    </recommendedName>
</protein>
<dbReference type="RefSeq" id="WP_349240736.1">
    <property type="nucleotide sequence ID" value="NZ_JAVTTO010000001.1"/>
</dbReference>
<evidence type="ECO:0000313" key="2">
    <source>
        <dbReference type="EMBL" id="MDT7831492.1"/>
    </source>
</evidence>
<feature type="transmembrane region" description="Helical" evidence="1">
    <location>
        <begin position="62"/>
        <end position="81"/>
    </location>
</feature>
<proteinExistence type="predicted"/>
<keyword evidence="1" id="KW-1133">Transmembrane helix</keyword>
<evidence type="ECO:0008006" key="4">
    <source>
        <dbReference type="Google" id="ProtNLM"/>
    </source>
</evidence>
<keyword evidence="1" id="KW-0812">Transmembrane</keyword>
<sequence length="122" mass="14040">MKLSTRCKSCKSEISFNSLVDDRVELEMKKGKEFPLTCNACHKKDKYHVNDFIAHKSQSHKVFMLIIVMVTIVSLISFELFVGSMGIYFYGSILLAPSATYGLITRQYQVKLNSFNRFKVKQ</sequence>
<organism evidence="2 3">
    <name type="scientific">Asprobacillus argus</name>
    <dbReference type="NCBI Taxonomy" id="3076534"/>
    <lineage>
        <taxon>Bacteria</taxon>
        <taxon>Pseudomonadati</taxon>
        <taxon>Bacteroidota</taxon>
        <taxon>Flavobacteriia</taxon>
        <taxon>Flavobacteriales</taxon>
        <taxon>Flavobacteriaceae</taxon>
        <taxon>Asprobacillus</taxon>
    </lineage>
</organism>